<protein>
    <submittedName>
        <fullName evidence="4">Tetratricopeptide (TPR) repeat protein</fullName>
    </submittedName>
</protein>
<evidence type="ECO:0000313" key="5">
    <source>
        <dbReference type="Proteomes" id="UP001235712"/>
    </source>
</evidence>
<proteinExistence type="predicted"/>
<feature type="repeat" description="TPR" evidence="3">
    <location>
        <begin position="48"/>
        <end position="81"/>
    </location>
</feature>
<dbReference type="PANTHER" id="PTHR45586:SF1">
    <property type="entry name" value="LIPOPOLYSACCHARIDE ASSEMBLY PROTEIN B"/>
    <property type="match status" value="1"/>
</dbReference>
<evidence type="ECO:0000256" key="1">
    <source>
        <dbReference type="ARBA" id="ARBA00022737"/>
    </source>
</evidence>
<keyword evidence="1" id="KW-0677">Repeat</keyword>
<dbReference type="Proteomes" id="UP001235712">
    <property type="component" value="Unassembled WGS sequence"/>
</dbReference>
<comment type="caution">
    <text evidence="4">The sequence shown here is derived from an EMBL/GenBank/DDBJ whole genome shotgun (WGS) entry which is preliminary data.</text>
</comment>
<dbReference type="EMBL" id="JAUSQZ010000001">
    <property type="protein sequence ID" value="MDP9824474.1"/>
    <property type="molecule type" value="Genomic_DNA"/>
</dbReference>
<evidence type="ECO:0000256" key="3">
    <source>
        <dbReference type="PROSITE-ProRule" id="PRU00339"/>
    </source>
</evidence>
<dbReference type="Pfam" id="PF13432">
    <property type="entry name" value="TPR_16"/>
    <property type="match status" value="1"/>
</dbReference>
<reference evidence="4 5" key="1">
    <citation type="submission" date="2023-07" db="EMBL/GenBank/DDBJ databases">
        <title>Sequencing the genomes of 1000 actinobacteria strains.</title>
        <authorList>
            <person name="Klenk H.-P."/>
        </authorList>
    </citation>
    <scope>NUCLEOTIDE SEQUENCE [LARGE SCALE GENOMIC DNA]</scope>
    <source>
        <strain evidence="4 5">DSM 44388</strain>
    </source>
</reference>
<name>A0ABT9NWD6_9ACTN</name>
<accession>A0ABT9NWD6</accession>
<dbReference type="Gene3D" id="1.25.40.10">
    <property type="entry name" value="Tetratricopeptide repeat domain"/>
    <property type="match status" value="2"/>
</dbReference>
<dbReference type="SUPFAM" id="SSF81901">
    <property type="entry name" value="HCP-like"/>
    <property type="match status" value="1"/>
</dbReference>
<organism evidence="4 5">
    <name type="scientific">Kineosporia succinea</name>
    <dbReference type="NCBI Taxonomy" id="84632"/>
    <lineage>
        <taxon>Bacteria</taxon>
        <taxon>Bacillati</taxon>
        <taxon>Actinomycetota</taxon>
        <taxon>Actinomycetes</taxon>
        <taxon>Kineosporiales</taxon>
        <taxon>Kineosporiaceae</taxon>
        <taxon>Kineosporia</taxon>
    </lineage>
</organism>
<dbReference type="InterPro" id="IPR019734">
    <property type="entry name" value="TPR_rpt"/>
</dbReference>
<sequence>MTQPASTSECSDPVEPDALVRAGCAAADRGHVREALRLFGAAALHGDGTAQLNLGNTYMQLGRRADAVEAFGAALAAGERGAAYSLGRALEDLGDVDAAFEAYQQAWAEGDAKGAIGASWILSDRGHRIESFELLRAAVNRGSDLAAGVLGVRLWEEERAREAEGLLERALHLYPPTRPPLAEMYLEQGRAPEALAVLRAGTEALEVECFLPMGNLLYEVADNSEAAESAYRMGLSLGDANCRLNLALLLRATDREEEGMALLLAAVELGDELARKHMEME</sequence>
<keyword evidence="2 3" id="KW-0802">TPR repeat</keyword>
<dbReference type="RefSeq" id="WP_307237102.1">
    <property type="nucleotide sequence ID" value="NZ_JAUSQZ010000001.1"/>
</dbReference>
<dbReference type="PANTHER" id="PTHR45586">
    <property type="entry name" value="TPR REPEAT-CONTAINING PROTEIN PA4667"/>
    <property type="match status" value="1"/>
</dbReference>
<keyword evidence="5" id="KW-1185">Reference proteome</keyword>
<evidence type="ECO:0000313" key="4">
    <source>
        <dbReference type="EMBL" id="MDP9824474.1"/>
    </source>
</evidence>
<dbReference type="PROSITE" id="PS50005">
    <property type="entry name" value="TPR"/>
    <property type="match status" value="1"/>
</dbReference>
<dbReference type="InterPro" id="IPR011990">
    <property type="entry name" value="TPR-like_helical_dom_sf"/>
</dbReference>
<gene>
    <name evidence="4" type="ORF">J2S57_000223</name>
</gene>
<dbReference type="InterPro" id="IPR051012">
    <property type="entry name" value="CellSynth/LPSAsmb/PSIAsmb"/>
</dbReference>
<evidence type="ECO:0000256" key="2">
    <source>
        <dbReference type="ARBA" id="ARBA00022803"/>
    </source>
</evidence>